<name>A0A9Q3K5F7_9BASI</name>
<evidence type="ECO:0000313" key="3">
    <source>
        <dbReference type="Proteomes" id="UP000765509"/>
    </source>
</evidence>
<protein>
    <submittedName>
        <fullName evidence="2">Uncharacterized protein</fullName>
    </submittedName>
</protein>
<feature type="region of interest" description="Disordered" evidence="1">
    <location>
        <begin position="1"/>
        <end position="59"/>
    </location>
</feature>
<feature type="compositionally biased region" description="Basic and acidic residues" evidence="1">
    <location>
        <begin position="28"/>
        <end position="43"/>
    </location>
</feature>
<reference evidence="2" key="1">
    <citation type="submission" date="2021-03" db="EMBL/GenBank/DDBJ databases">
        <title>Draft genome sequence of rust myrtle Austropuccinia psidii MF-1, a brazilian biotype.</title>
        <authorList>
            <person name="Quecine M.C."/>
            <person name="Pachon D.M.R."/>
            <person name="Bonatelli M.L."/>
            <person name="Correr F.H."/>
            <person name="Franceschini L.M."/>
            <person name="Leite T.F."/>
            <person name="Margarido G.R.A."/>
            <person name="Almeida C.A."/>
            <person name="Ferrarezi J.A."/>
            <person name="Labate C.A."/>
        </authorList>
    </citation>
    <scope>NUCLEOTIDE SEQUENCE</scope>
    <source>
        <strain evidence="2">MF-1</strain>
    </source>
</reference>
<evidence type="ECO:0000313" key="2">
    <source>
        <dbReference type="EMBL" id="MBW0573235.1"/>
    </source>
</evidence>
<feature type="compositionally biased region" description="Polar residues" evidence="1">
    <location>
        <begin position="1"/>
        <end position="12"/>
    </location>
</feature>
<dbReference type="AlphaFoldDB" id="A0A9Q3K5F7"/>
<comment type="caution">
    <text evidence="2">The sequence shown here is derived from an EMBL/GenBank/DDBJ whole genome shotgun (WGS) entry which is preliminary data.</text>
</comment>
<dbReference type="Proteomes" id="UP000765509">
    <property type="component" value="Unassembled WGS sequence"/>
</dbReference>
<accession>A0A9Q3K5F7</accession>
<keyword evidence="3" id="KW-1185">Reference proteome</keyword>
<proteinExistence type="predicted"/>
<sequence length="227" mass="25373">MTPTKSGSNYSIKSNGSGPGHSSHKSKRQECQPRGEARIEDARASTSSQRLESPFDTIIESPEADITAITVVRPEPFPTANNRDMPVSVQELVYDSKKTGVGTYAKKDRGPSEGLDTHVLKRTSPTAKSLVEKPKHFVRGPEAKVGPRPRQSTPILDRNGLNNDLNHKISSNVEVENVFNFKDIPRLEQWPTFSGEGEVNHMEFMKTIDIFQEDFNTPDEYIGERLH</sequence>
<evidence type="ECO:0000256" key="1">
    <source>
        <dbReference type="SAM" id="MobiDB-lite"/>
    </source>
</evidence>
<gene>
    <name evidence="2" type="ORF">O181_112950</name>
</gene>
<dbReference type="EMBL" id="AVOT02091672">
    <property type="protein sequence ID" value="MBW0573235.1"/>
    <property type="molecule type" value="Genomic_DNA"/>
</dbReference>
<organism evidence="2 3">
    <name type="scientific">Austropuccinia psidii MF-1</name>
    <dbReference type="NCBI Taxonomy" id="1389203"/>
    <lineage>
        <taxon>Eukaryota</taxon>
        <taxon>Fungi</taxon>
        <taxon>Dikarya</taxon>
        <taxon>Basidiomycota</taxon>
        <taxon>Pucciniomycotina</taxon>
        <taxon>Pucciniomycetes</taxon>
        <taxon>Pucciniales</taxon>
        <taxon>Sphaerophragmiaceae</taxon>
        <taxon>Austropuccinia</taxon>
    </lineage>
</organism>